<dbReference type="InterPro" id="IPR003170">
    <property type="entry name" value="MurB"/>
</dbReference>
<dbReference type="InterPro" id="IPR016167">
    <property type="entry name" value="FAD-bd_PCMH_sub1"/>
</dbReference>
<feature type="active site" evidence="19">
    <location>
        <position position="303"/>
    </location>
</feature>
<dbReference type="GO" id="GO:0009252">
    <property type="term" value="P:peptidoglycan biosynthetic process"/>
    <property type="evidence" value="ECO:0007669"/>
    <property type="project" value="UniProtKB-UniRule"/>
</dbReference>
<gene>
    <name evidence="21" type="primary">murB_2</name>
    <name evidence="19" type="synonym">murB</name>
    <name evidence="21" type="ORF">GMST_30750</name>
</gene>
<dbReference type="GO" id="GO:0008762">
    <property type="term" value="F:UDP-N-acetylmuramate dehydrogenase activity"/>
    <property type="evidence" value="ECO:0007669"/>
    <property type="project" value="UniProtKB-UniRule"/>
</dbReference>
<evidence type="ECO:0000256" key="19">
    <source>
        <dbReference type="HAMAP-Rule" id="MF_00037"/>
    </source>
</evidence>
<dbReference type="AlphaFoldDB" id="A0A6V8ML53"/>
<keyword evidence="9 19" id="KW-0285">Flavoprotein</keyword>
<name>A0A6V8ML53_9BACT</name>
<dbReference type="InterPro" id="IPR006094">
    <property type="entry name" value="Oxid_FAD_bind_N"/>
</dbReference>
<dbReference type="PANTHER" id="PTHR21071">
    <property type="entry name" value="UDP-N-ACETYLENOLPYRUVOYLGLUCOSAMINE REDUCTASE"/>
    <property type="match status" value="1"/>
</dbReference>
<comment type="similarity">
    <text evidence="19">Belongs to the MurB family.</text>
</comment>
<evidence type="ECO:0000256" key="18">
    <source>
        <dbReference type="ARBA" id="ARBA00048914"/>
    </source>
</evidence>
<comment type="function">
    <text evidence="2 19">Cell wall formation.</text>
</comment>
<evidence type="ECO:0000256" key="8">
    <source>
        <dbReference type="ARBA" id="ARBA00022618"/>
    </source>
</evidence>
<evidence type="ECO:0000256" key="17">
    <source>
        <dbReference type="ARBA" id="ARBA00031026"/>
    </source>
</evidence>
<comment type="pathway">
    <text evidence="4 19">Cell wall biogenesis; peptidoglycan biosynthesis.</text>
</comment>
<feature type="domain" description="FAD-binding PCMH-type" evidence="20">
    <location>
        <begin position="17"/>
        <end position="183"/>
    </location>
</feature>
<evidence type="ECO:0000259" key="20">
    <source>
        <dbReference type="PROSITE" id="PS51387"/>
    </source>
</evidence>
<dbReference type="UniPathway" id="UPA00219"/>
<sequence length="316" mass="33796">MITLREEIPLAPLTTFGIGGAARFYAEVANTQELREALDFARHQGLPFFLMGGGSNLLVSDAGFPGVALRSTGRGLRREGAEVVVEAGVELTGLVRRCAEWGLAGVETLAGIPGLVGGAVRGNAGAYGGSLAEACASVRVLDAETLEERTLSGEECRFGYRDSRFKRNPILVVLETRLSLTPAPVGELRERVTATLAKRAARRLDCERSVGSYFTNPSVADRDLVARFESEQGVRAREGRLPAGWLIDQAGLRNLRVGGAQVSGVHANYLINTGGASARDVLELARLVKERVFDATGVRLVEEVSRLGFSAEELSD</sequence>
<dbReference type="HAMAP" id="MF_00037">
    <property type="entry name" value="MurB"/>
    <property type="match status" value="1"/>
</dbReference>
<evidence type="ECO:0000256" key="3">
    <source>
        <dbReference type="ARBA" id="ARBA00004496"/>
    </source>
</evidence>
<evidence type="ECO:0000256" key="12">
    <source>
        <dbReference type="ARBA" id="ARBA00022960"/>
    </source>
</evidence>
<evidence type="ECO:0000313" key="22">
    <source>
        <dbReference type="Proteomes" id="UP000556026"/>
    </source>
</evidence>
<dbReference type="InterPro" id="IPR036318">
    <property type="entry name" value="FAD-bd_PCMH-like_sf"/>
</dbReference>
<dbReference type="GO" id="GO:0051301">
    <property type="term" value="P:cell division"/>
    <property type="evidence" value="ECO:0007669"/>
    <property type="project" value="UniProtKB-KW"/>
</dbReference>
<reference evidence="22" key="1">
    <citation type="submission" date="2020-06" db="EMBL/GenBank/DDBJ databases">
        <title>Draft genomic sequence of Geomonas sp. Red330.</title>
        <authorList>
            <person name="Itoh H."/>
            <person name="Zhenxing X."/>
            <person name="Ushijima N."/>
            <person name="Masuda Y."/>
            <person name="Shiratori Y."/>
            <person name="Senoo K."/>
        </authorList>
    </citation>
    <scope>NUCLEOTIDE SEQUENCE [LARGE SCALE GENOMIC DNA]</scope>
    <source>
        <strain evidence="22">Red330</strain>
    </source>
</reference>
<dbReference type="Proteomes" id="UP000556026">
    <property type="component" value="Unassembled WGS sequence"/>
</dbReference>
<keyword evidence="14 19" id="KW-0560">Oxidoreductase</keyword>
<evidence type="ECO:0000256" key="1">
    <source>
        <dbReference type="ARBA" id="ARBA00001974"/>
    </source>
</evidence>
<dbReference type="Gene3D" id="3.30.465.10">
    <property type="match status" value="1"/>
</dbReference>
<evidence type="ECO:0000256" key="2">
    <source>
        <dbReference type="ARBA" id="ARBA00003921"/>
    </source>
</evidence>
<dbReference type="NCBIfam" id="TIGR00179">
    <property type="entry name" value="murB"/>
    <property type="match status" value="1"/>
</dbReference>
<dbReference type="RefSeq" id="WP_183355560.1">
    <property type="nucleotide sequence ID" value="NZ_BLXX01000010.1"/>
</dbReference>
<dbReference type="InterPro" id="IPR036635">
    <property type="entry name" value="MurB_C_sf"/>
</dbReference>
<dbReference type="EC" id="1.3.1.98" evidence="5 19"/>
<comment type="subcellular location">
    <subcellularLocation>
        <location evidence="3 19">Cytoplasm</location>
    </subcellularLocation>
</comment>
<comment type="caution">
    <text evidence="21">The sequence shown here is derived from an EMBL/GenBank/DDBJ whole genome shotgun (WGS) entry which is preliminary data.</text>
</comment>
<evidence type="ECO:0000256" key="6">
    <source>
        <dbReference type="ARBA" id="ARBA00015188"/>
    </source>
</evidence>
<evidence type="ECO:0000256" key="10">
    <source>
        <dbReference type="ARBA" id="ARBA00022827"/>
    </source>
</evidence>
<dbReference type="GO" id="GO:0071949">
    <property type="term" value="F:FAD binding"/>
    <property type="evidence" value="ECO:0007669"/>
    <property type="project" value="InterPro"/>
</dbReference>
<comment type="cofactor">
    <cofactor evidence="1 19">
        <name>FAD</name>
        <dbReference type="ChEBI" id="CHEBI:57692"/>
    </cofactor>
</comment>
<dbReference type="InterPro" id="IPR011601">
    <property type="entry name" value="MurB_C"/>
</dbReference>
<evidence type="ECO:0000256" key="15">
    <source>
        <dbReference type="ARBA" id="ARBA00023306"/>
    </source>
</evidence>
<organism evidence="21 22">
    <name type="scientific">Geomonas silvestris</name>
    <dbReference type="NCBI Taxonomy" id="2740184"/>
    <lineage>
        <taxon>Bacteria</taxon>
        <taxon>Pseudomonadati</taxon>
        <taxon>Thermodesulfobacteriota</taxon>
        <taxon>Desulfuromonadia</taxon>
        <taxon>Geobacterales</taxon>
        <taxon>Geobacteraceae</taxon>
        <taxon>Geomonas</taxon>
    </lineage>
</organism>
<dbReference type="PROSITE" id="PS51387">
    <property type="entry name" value="FAD_PCMH"/>
    <property type="match status" value="1"/>
</dbReference>
<keyword evidence="10 19" id="KW-0274">FAD</keyword>
<dbReference type="Pfam" id="PF02873">
    <property type="entry name" value="MurB_C"/>
    <property type="match status" value="1"/>
</dbReference>
<comment type="catalytic activity">
    <reaction evidence="18 19">
        <text>UDP-N-acetyl-alpha-D-muramate + NADP(+) = UDP-N-acetyl-3-O-(1-carboxyvinyl)-alpha-D-glucosamine + NADPH + H(+)</text>
        <dbReference type="Rhea" id="RHEA:12248"/>
        <dbReference type="ChEBI" id="CHEBI:15378"/>
        <dbReference type="ChEBI" id="CHEBI:57783"/>
        <dbReference type="ChEBI" id="CHEBI:58349"/>
        <dbReference type="ChEBI" id="CHEBI:68483"/>
        <dbReference type="ChEBI" id="CHEBI:70757"/>
        <dbReference type="EC" id="1.3.1.98"/>
    </reaction>
</comment>
<evidence type="ECO:0000256" key="5">
    <source>
        <dbReference type="ARBA" id="ARBA00012518"/>
    </source>
</evidence>
<feature type="active site" description="Proton donor" evidence="19">
    <location>
        <position position="212"/>
    </location>
</feature>
<proteinExistence type="inferred from homology"/>
<evidence type="ECO:0000256" key="11">
    <source>
        <dbReference type="ARBA" id="ARBA00022857"/>
    </source>
</evidence>
<dbReference type="SUPFAM" id="SSF56176">
    <property type="entry name" value="FAD-binding/transporter-associated domain-like"/>
    <property type="match status" value="1"/>
</dbReference>
<accession>A0A6V8ML53</accession>
<evidence type="ECO:0000313" key="21">
    <source>
        <dbReference type="EMBL" id="GFO60750.1"/>
    </source>
</evidence>
<evidence type="ECO:0000256" key="4">
    <source>
        <dbReference type="ARBA" id="ARBA00004752"/>
    </source>
</evidence>
<keyword evidence="13 19" id="KW-0573">Peptidoglycan synthesis</keyword>
<evidence type="ECO:0000256" key="14">
    <source>
        <dbReference type="ARBA" id="ARBA00023002"/>
    </source>
</evidence>
<dbReference type="Gene3D" id="3.90.78.10">
    <property type="entry name" value="UDP-N-acetylenolpyruvoylglucosamine reductase, C-terminal domain"/>
    <property type="match status" value="1"/>
</dbReference>
<protein>
    <recommendedName>
        <fullName evidence="6 19">UDP-N-acetylenolpyruvoylglucosamine reductase</fullName>
        <ecNumber evidence="5 19">1.3.1.98</ecNumber>
    </recommendedName>
    <alternativeName>
        <fullName evidence="17 19">UDP-N-acetylmuramate dehydrogenase</fullName>
    </alternativeName>
</protein>
<keyword evidence="11 19" id="KW-0521">NADP</keyword>
<feature type="active site" evidence="19">
    <location>
        <position position="161"/>
    </location>
</feature>
<dbReference type="InterPro" id="IPR016166">
    <property type="entry name" value="FAD-bd_PCMH"/>
</dbReference>
<dbReference type="PANTHER" id="PTHR21071:SF4">
    <property type="entry name" value="UDP-N-ACETYLENOLPYRUVOYLGLUCOSAMINE REDUCTASE"/>
    <property type="match status" value="1"/>
</dbReference>
<dbReference type="Gene3D" id="3.30.43.10">
    <property type="entry name" value="Uridine Diphospho-n-acetylenolpyruvylglucosamine Reductase, domain 2"/>
    <property type="match status" value="1"/>
</dbReference>
<keyword evidence="16 19" id="KW-0961">Cell wall biogenesis/degradation</keyword>
<keyword evidence="8 19" id="KW-0132">Cell division</keyword>
<dbReference type="InterPro" id="IPR016169">
    <property type="entry name" value="FAD-bd_PCMH_sub2"/>
</dbReference>
<keyword evidence="15 19" id="KW-0131">Cell cycle</keyword>
<evidence type="ECO:0000256" key="9">
    <source>
        <dbReference type="ARBA" id="ARBA00022630"/>
    </source>
</evidence>
<dbReference type="Pfam" id="PF01565">
    <property type="entry name" value="FAD_binding_4"/>
    <property type="match status" value="1"/>
</dbReference>
<dbReference type="SUPFAM" id="SSF56194">
    <property type="entry name" value="Uridine diphospho-N-Acetylenolpyruvylglucosamine reductase, MurB, C-terminal domain"/>
    <property type="match status" value="1"/>
</dbReference>
<keyword evidence="7 19" id="KW-0963">Cytoplasm</keyword>
<dbReference type="GO" id="GO:0071555">
    <property type="term" value="P:cell wall organization"/>
    <property type="evidence" value="ECO:0007669"/>
    <property type="project" value="UniProtKB-KW"/>
</dbReference>
<evidence type="ECO:0000256" key="13">
    <source>
        <dbReference type="ARBA" id="ARBA00022984"/>
    </source>
</evidence>
<dbReference type="GO" id="GO:0008360">
    <property type="term" value="P:regulation of cell shape"/>
    <property type="evidence" value="ECO:0007669"/>
    <property type="project" value="UniProtKB-KW"/>
</dbReference>
<evidence type="ECO:0000256" key="7">
    <source>
        <dbReference type="ARBA" id="ARBA00022490"/>
    </source>
</evidence>
<dbReference type="EMBL" id="BLXX01000010">
    <property type="protein sequence ID" value="GFO60750.1"/>
    <property type="molecule type" value="Genomic_DNA"/>
</dbReference>
<dbReference type="GO" id="GO:0005829">
    <property type="term" value="C:cytosol"/>
    <property type="evidence" value="ECO:0007669"/>
    <property type="project" value="TreeGrafter"/>
</dbReference>
<keyword evidence="22" id="KW-1185">Reference proteome</keyword>
<keyword evidence="12 19" id="KW-0133">Cell shape</keyword>
<evidence type="ECO:0000256" key="16">
    <source>
        <dbReference type="ARBA" id="ARBA00023316"/>
    </source>
</evidence>